<proteinExistence type="predicted"/>
<reference evidence="9 10" key="1">
    <citation type="submission" date="2017-03" db="EMBL/GenBank/DDBJ databases">
        <title>Genome sequence of Clostridium oryzae DSM 28571.</title>
        <authorList>
            <person name="Poehlein A."/>
            <person name="Daniel R."/>
        </authorList>
    </citation>
    <scope>NUCLEOTIDE SEQUENCE [LARGE SCALE GENOMIC DNA]</scope>
    <source>
        <strain evidence="9 10">DSM 28571</strain>
    </source>
</reference>
<sequence length="579" mass="66043">MEEKNKNLKYSVLNNIIFLLKDMWKAHPLLIVFILLQAMLSVVSPLFGIYFPKITVDLVTASADKMKIIYTLTVFGLLMAVSMALSNMAGNGKYMMYNDMRTYYQIKLFLQSLSCDYIYVESAEGQTKYERAVSTLRAGDWSGTSKMTVAMINIFVSIICFIIYSGIISTLNIYIILSVVNYFSIKNAQKYQYNHKDEEARFNKKLDYVEWTAKDVKYGKDIRLYGMSSWLIQLREILLEGYIALSRKIKNRYFVSGVVNAFTLFLRDGIAYAYLIWSVVKDNISIGNFVLYFGAITGFSGFVGSIIGDINELNGANLQMNDMRAFLDNTDEPEPYNMVDILSGENMSIEFSHVYFSYDKNSEPVLKDFSISIKKGEKIALVGVNGAGKTTIIKLLCGFYKPDRGQISIDGININNFRKKDLYKLFSAVFQDVYIPPFTVAENVSLQIEKETDMELVKQCLKKVGLYDKINQYPDSIRTPMTKEVKDGIVLSGGQQQKLLMARALYKNAPILILDEPTAALDPIAESETYHDFYELSQNKTAIYISHRLASTRFCNNLCKFRNRSIITLYNYILICLCN</sequence>
<dbReference type="SUPFAM" id="SSF90123">
    <property type="entry name" value="ABC transporter transmembrane region"/>
    <property type="match status" value="1"/>
</dbReference>
<dbReference type="PANTHER" id="PTHR24221">
    <property type="entry name" value="ATP-BINDING CASSETTE SUB-FAMILY B"/>
    <property type="match status" value="1"/>
</dbReference>
<dbReference type="Gene3D" id="3.40.50.300">
    <property type="entry name" value="P-loop containing nucleotide triphosphate hydrolases"/>
    <property type="match status" value="1"/>
</dbReference>
<dbReference type="CDD" id="cd03228">
    <property type="entry name" value="ABCC_MRP_Like"/>
    <property type="match status" value="1"/>
</dbReference>
<dbReference type="PROSITE" id="PS50893">
    <property type="entry name" value="ABC_TRANSPORTER_2"/>
    <property type="match status" value="1"/>
</dbReference>
<dbReference type="Pfam" id="PF00005">
    <property type="entry name" value="ABC_tran"/>
    <property type="match status" value="1"/>
</dbReference>
<dbReference type="InterPro" id="IPR017871">
    <property type="entry name" value="ABC_transporter-like_CS"/>
</dbReference>
<keyword evidence="10" id="KW-1185">Reference proteome</keyword>
<comment type="subcellular location">
    <subcellularLocation>
        <location evidence="1">Cell membrane</location>
        <topology evidence="1">Multi-pass membrane protein</topology>
    </subcellularLocation>
</comment>
<dbReference type="PANTHER" id="PTHR24221:SF646">
    <property type="entry name" value="HAEMOLYSIN SECRETION ATP-BINDING PROTEIN"/>
    <property type="match status" value="1"/>
</dbReference>
<organism evidence="9 10">
    <name type="scientific">Clostridium oryzae</name>
    <dbReference type="NCBI Taxonomy" id="1450648"/>
    <lineage>
        <taxon>Bacteria</taxon>
        <taxon>Bacillati</taxon>
        <taxon>Bacillota</taxon>
        <taxon>Clostridia</taxon>
        <taxon>Eubacteriales</taxon>
        <taxon>Clostridiaceae</taxon>
        <taxon>Clostridium</taxon>
    </lineage>
</organism>
<evidence type="ECO:0000256" key="5">
    <source>
        <dbReference type="ARBA" id="ARBA00022989"/>
    </source>
</evidence>
<dbReference type="RefSeq" id="WP_079422029.1">
    <property type="nucleotide sequence ID" value="NZ_MZGV01000004.1"/>
</dbReference>
<evidence type="ECO:0000256" key="1">
    <source>
        <dbReference type="ARBA" id="ARBA00004651"/>
    </source>
</evidence>
<evidence type="ECO:0000256" key="6">
    <source>
        <dbReference type="ARBA" id="ARBA00023136"/>
    </source>
</evidence>
<keyword evidence="4 9" id="KW-0067">ATP-binding</keyword>
<keyword evidence="5 7" id="KW-1133">Transmembrane helix</keyword>
<feature type="domain" description="ABC transporter" evidence="8">
    <location>
        <begin position="349"/>
        <end position="577"/>
    </location>
</feature>
<evidence type="ECO:0000256" key="2">
    <source>
        <dbReference type="ARBA" id="ARBA00022692"/>
    </source>
</evidence>
<evidence type="ECO:0000313" key="10">
    <source>
        <dbReference type="Proteomes" id="UP000190080"/>
    </source>
</evidence>
<dbReference type="GO" id="GO:0016887">
    <property type="term" value="F:ATP hydrolysis activity"/>
    <property type="evidence" value="ECO:0007669"/>
    <property type="project" value="InterPro"/>
</dbReference>
<dbReference type="GO" id="GO:0034040">
    <property type="term" value="F:ATPase-coupled lipid transmembrane transporter activity"/>
    <property type="evidence" value="ECO:0007669"/>
    <property type="project" value="TreeGrafter"/>
</dbReference>
<dbReference type="InterPro" id="IPR036640">
    <property type="entry name" value="ABC1_TM_sf"/>
</dbReference>
<accession>A0A1V4IWF1</accession>
<feature type="transmembrane region" description="Helical" evidence="7">
    <location>
        <begin position="29"/>
        <end position="48"/>
    </location>
</feature>
<dbReference type="PROSITE" id="PS00211">
    <property type="entry name" value="ABC_TRANSPORTER_1"/>
    <property type="match status" value="1"/>
</dbReference>
<dbReference type="OrthoDB" id="2328604at2"/>
<protein>
    <submittedName>
        <fullName evidence="9">Putative ABC transporter ATP-binding protein</fullName>
    </submittedName>
</protein>
<evidence type="ECO:0000313" key="9">
    <source>
        <dbReference type="EMBL" id="OPJ64382.1"/>
    </source>
</evidence>
<keyword evidence="6 7" id="KW-0472">Membrane</keyword>
<feature type="transmembrane region" description="Helical" evidence="7">
    <location>
        <begin position="289"/>
        <end position="310"/>
    </location>
</feature>
<feature type="transmembrane region" description="Helical" evidence="7">
    <location>
        <begin position="253"/>
        <end position="277"/>
    </location>
</feature>
<dbReference type="InterPro" id="IPR003439">
    <property type="entry name" value="ABC_transporter-like_ATP-bd"/>
</dbReference>
<dbReference type="GO" id="GO:0005886">
    <property type="term" value="C:plasma membrane"/>
    <property type="evidence" value="ECO:0007669"/>
    <property type="project" value="UniProtKB-SubCell"/>
</dbReference>
<feature type="transmembrane region" description="Helical" evidence="7">
    <location>
        <begin position="150"/>
        <end position="183"/>
    </location>
</feature>
<evidence type="ECO:0000256" key="4">
    <source>
        <dbReference type="ARBA" id="ARBA00022840"/>
    </source>
</evidence>
<dbReference type="AlphaFoldDB" id="A0A1V4IWF1"/>
<dbReference type="InterPro" id="IPR039421">
    <property type="entry name" value="Type_1_exporter"/>
</dbReference>
<dbReference type="Gene3D" id="1.20.1560.10">
    <property type="entry name" value="ABC transporter type 1, transmembrane domain"/>
    <property type="match status" value="1"/>
</dbReference>
<name>A0A1V4IWF1_9CLOT</name>
<dbReference type="Proteomes" id="UP000190080">
    <property type="component" value="Unassembled WGS sequence"/>
</dbReference>
<comment type="caution">
    <text evidence="9">The sequence shown here is derived from an EMBL/GenBank/DDBJ whole genome shotgun (WGS) entry which is preliminary data.</text>
</comment>
<gene>
    <name evidence="9" type="ORF">CLORY_05760</name>
</gene>
<dbReference type="SMART" id="SM00382">
    <property type="entry name" value="AAA"/>
    <property type="match status" value="1"/>
</dbReference>
<dbReference type="GO" id="GO:0005524">
    <property type="term" value="F:ATP binding"/>
    <property type="evidence" value="ECO:0007669"/>
    <property type="project" value="UniProtKB-KW"/>
</dbReference>
<keyword evidence="2 7" id="KW-0812">Transmembrane</keyword>
<dbReference type="EMBL" id="MZGV01000004">
    <property type="protein sequence ID" value="OPJ64382.1"/>
    <property type="molecule type" value="Genomic_DNA"/>
</dbReference>
<evidence type="ECO:0000256" key="7">
    <source>
        <dbReference type="SAM" id="Phobius"/>
    </source>
</evidence>
<evidence type="ECO:0000256" key="3">
    <source>
        <dbReference type="ARBA" id="ARBA00022741"/>
    </source>
</evidence>
<dbReference type="InterPro" id="IPR027417">
    <property type="entry name" value="P-loop_NTPase"/>
</dbReference>
<dbReference type="InterPro" id="IPR003593">
    <property type="entry name" value="AAA+_ATPase"/>
</dbReference>
<evidence type="ECO:0000259" key="8">
    <source>
        <dbReference type="PROSITE" id="PS50893"/>
    </source>
</evidence>
<keyword evidence="3" id="KW-0547">Nucleotide-binding</keyword>
<dbReference type="STRING" id="1450648.CLORY_05760"/>
<feature type="transmembrane region" description="Helical" evidence="7">
    <location>
        <begin position="68"/>
        <end position="90"/>
    </location>
</feature>
<dbReference type="SUPFAM" id="SSF52540">
    <property type="entry name" value="P-loop containing nucleoside triphosphate hydrolases"/>
    <property type="match status" value="1"/>
</dbReference>